<organism evidence="2 3">
    <name type="scientific">Piedraia hortae CBS 480.64</name>
    <dbReference type="NCBI Taxonomy" id="1314780"/>
    <lineage>
        <taxon>Eukaryota</taxon>
        <taxon>Fungi</taxon>
        <taxon>Dikarya</taxon>
        <taxon>Ascomycota</taxon>
        <taxon>Pezizomycotina</taxon>
        <taxon>Dothideomycetes</taxon>
        <taxon>Dothideomycetidae</taxon>
        <taxon>Capnodiales</taxon>
        <taxon>Piedraiaceae</taxon>
        <taxon>Piedraia</taxon>
    </lineage>
</organism>
<feature type="chain" id="PRO_5025601164" evidence="1">
    <location>
        <begin position="17"/>
        <end position="151"/>
    </location>
</feature>
<evidence type="ECO:0000313" key="3">
    <source>
        <dbReference type="Proteomes" id="UP000799421"/>
    </source>
</evidence>
<evidence type="ECO:0000313" key="2">
    <source>
        <dbReference type="EMBL" id="KAF2861847.1"/>
    </source>
</evidence>
<protein>
    <submittedName>
        <fullName evidence="2">Uncharacterized protein</fullName>
    </submittedName>
</protein>
<sequence length="151" mass="15684">MGYLLTVILAAAGACASVAPSQGNAKFVTTFSYLPLETTSAMSNTSSVQTPSAQRSGRYTWGNATYTAPMGTAVITTLTALEPTVTTITLTALDTTLSTVTTPAPTTFERRDCHLSTLLGGQDWIITTVCNDPSPPLPCTPCVGCNANPCD</sequence>
<dbReference type="AlphaFoldDB" id="A0A6A7C3L6"/>
<dbReference type="EMBL" id="MU005969">
    <property type="protein sequence ID" value="KAF2861847.1"/>
    <property type="molecule type" value="Genomic_DNA"/>
</dbReference>
<keyword evidence="3" id="KW-1185">Reference proteome</keyword>
<dbReference type="Proteomes" id="UP000799421">
    <property type="component" value="Unassembled WGS sequence"/>
</dbReference>
<name>A0A6A7C3L6_9PEZI</name>
<keyword evidence="1" id="KW-0732">Signal</keyword>
<feature type="signal peptide" evidence="1">
    <location>
        <begin position="1"/>
        <end position="16"/>
    </location>
</feature>
<accession>A0A6A7C3L6</accession>
<gene>
    <name evidence="2" type="ORF">K470DRAFT_293845</name>
</gene>
<evidence type="ECO:0000256" key="1">
    <source>
        <dbReference type="SAM" id="SignalP"/>
    </source>
</evidence>
<proteinExistence type="predicted"/>
<reference evidence="2" key="1">
    <citation type="journal article" date="2020" name="Stud. Mycol.">
        <title>101 Dothideomycetes genomes: a test case for predicting lifestyles and emergence of pathogens.</title>
        <authorList>
            <person name="Haridas S."/>
            <person name="Albert R."/>
            <person name="Binder M."/>
            <person name="Bloem J."/>
            <person name="Labutti K."/>
            <person name="Salamov A."/>
            <person name="Andreopoulos B."/>
            <person name="Baker S."/>
            <person name="Barry K."/>
            <person name="Bills G."/>
            <person name="Bluhm B."/>
            <person name="Cannon C."/>
            <person name="Castanera R."/>
            <person name="Culley D."/>
            <person name="Daum C."/>
            <person name="Ezra D."/>
            <person name="Gonzalez J."/>
            <person name="Henrissat B."/>
            <person name="Kuo A."/>
            <person name="Liang C."/>
            <person name="Lipzen A."/>
            <person name="Lutzoni F."/>
            <person name="Magnuson J."/>
            <person name="Mondo S."/>
            <person name="Nolan M."/>
            <person name="Ohm R."/>
            <person name="Pangilinan J."/>
            <person name="Park H.-J."/>
            <person name="Ramirez L."/>
            <person name="Alfaro M."/>
            <person name="Sun H."/>
            <person name="Tritt A."/>
            <person name="Yoshinaga Y."/>
            <person name="Zwiers L.-H."/>
            <person name="Turgeon B."/>
            <person name="Goodwin S."/>
            <person name="Spatafora J."/>
            <person name="Crous P."/>
            <person name="Grigoriev I."/>
        </authorList>
    </citation>
    <scope>NUCLEOTIDE SEQUENCE</scope>
    <source>
        <strain evidence="2">CBS 480.64</strain>
    </source>
</reference>